<dbReference type="EMBL" id="ML996081">
    <property type="protein sequence ID" value="KAF2157011.1"/>
    <property type="molecule type" value="Genomic_DNA"/>
</dbReference>
<sequence>MSADLFAAFGEAPSKGTPATKLRPNEQGELLGLMSSEHQWKDTSHSTISSSNVGRVDDNDEDDFGDFEGENPWKDAESSNVESFNDFSAWNRDVKHATESTFPNQSATQQGVKSGLNSDILFDAEHSIPLDPEADDDEFGDFEEFEPATKANPAMQRQVRPVQQADHDLLSLSESKTPTMKPSAPRVSTGLSKSSSKPTTKTNPPASTPLPPAPDSATESWDDFSVTSPPVAAPTPNPSTPTSDAIPLNILLDMTLLPPSPPTLPPSNIPPPSLLLPLFPPLLTLISTTILQPLLSLPPPSRHPHLLSPALHTFLSSHQQLTQVLAHLVAGRKLRWRRDKRLAASMSISAAGRSGGMKLTGLDKTEQSREDAQVAEVVRAWRGHVGPLRAVVGAVNAVASPAPDRSGFGGLGEMVEGGRRRVLGAVPDLAGTMPVRTATVREGAVVGTVACGLCGLKREERVQKVDGDVLDSFGEWWVEKTNLHLACWRFWEGFKGNLGQR</sequence>
<evidence type="ECO:0000313" key="3">
    <source>
        <dbReference type="Proteomes" id="UP000799439"/>
    </source>
</evidence>
<dbReference type="Proteomes" id="UP000799439">
    <property type="component" value="Unassembled WGS sequence"/>
</dbReference>
<feature type="compositionally biased region" description="Acidic residues" evidence="1">
    <location>
        <begin position="58"/>
        <end position="69"/>
    </location>
</feature>
<feature type="compositionally biased region" description="Low complexity" evidence="1">
    <location>
        <begin position="192"/>
        <end position="205"/>
    </location>
</feature>
<feature type="region of interest" description="Disordered" evidence="1">
    <location>
        <begin position="98"/>
        <end position="245"/>
    </location>
</feature>
<protein>
    <submittedName>
        <fullName evidence="2">Uncharacterized protein</fullName>
    </submittedName>
</protein>
<dbReference type="PANTHER" id="PTHR42084:SF1">
    <property type="entry name" value="SERINE_THREONINE-PROTEIN KINASE PPK6"/>
    <property type="match status" value="1"/>
</dbReference>
<comment type="caution">
    <text evidence="2">The sequence shown here is derived from an EMBL/GenBank/DDBJ whole genome shotgun (WGS) entry which is preliminary data.</text>
</comment>
<proteinExistence type="predicted"/>
<gene>
    <name evidence="2" type="ORF">K461DRAFT_309201</name>
</gene>
<dbReference type="PANTHER" id="PTHR42084">
    <property type="entry name" value="YALI0E26631P"/>
    <property type="match status" value="1"/>
</dbReference>
<dbReference type="AlphaFoldDB" id="A0A9P4J8Y2"/>
<feature type="region of interest" description="Disordered" evidence="1">
    <location>
        <begin position="1"/>
        <end position="81"/>
    </location>
</feature>
<keyword evidence="3" id="KW-1185">Reference proteome</keyword>
<evidence type="ECO:0000313" key="2">
    <source>
        <dbReference type="EMBL" id="KAF2157011.1"/>
    </source>
</evidence>
<feature type="compositionally biased region" description="Polar residues" evidence="1">
    <location>
        <begin position="99"/>
        <end position="117"/>
    </location>
</feature>
<accession>A0A9P4J8Y2</accession>
<reference evidence="2" key="1">
    <citation type="journal article" date="2020" name="Stud. Mycol.">
        <title>101 Dothideomycetes genomes: a test case for predicting lifestyles and emergence of pathogens.</title>
        <authorList>
            <person name="Haridas S."/>
            <person name="Albert R."/>
            <person name="Binder M."/>
            <person name="Bloem J."/>
            <person name="Labutti K."/>
            <person name="Salamov A."/>
            <person name="Andreopoulos B."/>
            <person name="Baker S."/>
            <person name="Barry K."/>
            <person name="Bills G."/>
            <person name="Bluhm B."/>
            <person name="Cannon C."/>
            <person name="Castanera R."/>
            <person name="Culley D."/>
            <person name="Daum C."/>
            <person name="Ezra D."/>
            <person name="Gonzalez J."/>
            <person name="Henrissat B."/>
            <person name="Kuo A."/>
            <person name="Liang C."/>
            <person name="Lipzen A."/>
            <person name="Lutzoni F."/>
            <person name="Magnuson J."/>
            <person name="Mondo S."/>
            <person name="Nolan M."/>
            <person name="Ohm R."/>
            <person name="Pangilinan J."/>
            <person name="Park H.-J."/>
            <person name="Ramirez L."/>
            <person name="Alfaro M."/>
            <person name="Sun H."/>
            <person name="Tritt A."/>
            <person name="Yoshinaga Y."/>
            <person name="Zwiers L.-H."/>
            <person name="Turgeon B."/>
            <person name="Goodwin S."/>
            <person name="Spatafora J."/>
            <person name="Crous P."/>
            <person name="Grigoriev I."/>
        </authorList>
    </citation>
    <scope>NUCLEOTIDE SEQUENCE</scope>
    <source>
        <strain evidence="2">CBS 260.36</strain>
    </source>
</reference>
<evidence type="ECO:0000256" key="1">
    <source>
        <dbReference type="SAM" id="MobiDB-lite"/>
    </source>
</evidence>
<feature type="compositionally biased region" description="Acidic residues" evidence="1">
    <location>
        <begin position="132"/>
        <end position="146"/>
    </location>
</feature>
<organism evidence="2 3">
    <name type="scientific">Myriangium duriaei CBS 260.36</name>
    <dbReference type="NCBI Taxonomy" id="1168546"/>
    <lineage>
        <taxon>Eukaryota</taxon>
        <taxon>Fungi</taxon>
        <taxon>Dikarya</taxon>
        <taxon>Ascomycota</taxon>
        <taxon>Pezizomycotina</taxon>
        <taxon>Dothideomycetes</taxon>
        <taxon>Dothideomycetidae</taxon>
        <taxon>Myriangiales</taxon>
        <taxon>Myriangiaceae</taxon>
        <taxon>Myriangium</taxon>
    </lineage>
</organism>
<dbReference type="OrthoDB" id="5420391at2759"/>
<name>A0A9P4J8Y2_9PEZI</name>